<comment type="similarity">
    <text evidence="1">Belongs to the complex I 24 kDa subunit family.</text>
</comment>
<keyword evidence="5 7" id="KW-0411">Iron-sulfur</keyword>
<evidence type="ECO:0000256" key="7">
    <source>
        <dbReference type="PIRSR" id="PIRSR000216-1"/>
    </source>
</evidence>
<dbReference type="InterPro" id="IPR028431">
    <property type="entry name" value="NADP_DH_HndA-like"/>
</dbReference>
<dbReference type="InterPro" id="IPR042128">
    <property type="entry name" value="NuoE_dom"/>
</dbReference>
<evidence type="ECO:0000313" key="9">
    <source>
        <dbReference type="Proteomes" id="UP000183954"/>
    </source>
</evidence>
<keyword evidence="3 7" id="KW-0479">Metal-binding</keyword>
<evidence type="ECO:0000256" key="5">
    <source>
        <dbReference type="ARBA" id="ARBA00023014"/>
    </source>
</evidence>
<dbReference type="EMBL" id="FQXJ01000003">
    <property type="protein sequence ID" value="SHH28590.1"/>
    <property type="molecule type" value="Genomic_DNA"/>
</dbReference>
<evidence type="ECO:0000313" key="8">
    <source>
        <dbReference type="EMBL" id="SHH28590.1"/>
    </source>
</evidence>
<feature type="binding site" evidence="7">
    <location>
        <position position="85"/>
    </location>
    <ligand>
        <name>[2Fe-2S] cluster</name>
        <dbReference type="ChEBI" id="CHEBI:190135"/>
    </ligand>
</feature>
<evidence type="ECO:0000256" key="4">
    <source>
        <dbReference type="ARBA" id="ARBA00023004"/>
    </source>
</evidence>
<organism evidence="8 9">
    <name type="scientific">Desulfosporosinus lacus DSM 15449</name>
    <dbReference type="NCBI Taxonomy" id="1121420"/>
    <lineage>
        <taxon>Bacteria</taxon>
        <taxon>Bacillati</taxon>
        <taxon>Bacillota</taxon>
        <taxon>Clostridia</taxon>
        <taxon>Eubacteriales</taxon>
        <taxon>Desulfitobacteriaceae</taxon>
        <taxon>Desulfosporosinus</taxon>
    </lineage>
</organism>
<name>A0A1M5RQZ1_9FIRM</name>
<dbReference type="InterPro" id="IPR041921">
    <property type="entry name" value="NuoE_N"/>
</dbReference>
<evidence type="ECO:0000256" key="6">
    <source>
        <dbReference type="ARBA" id="ARBA00034078"/>
    </source>
</evidence>
<dbReference type="GO" id="GO:0046872">
    <property type="term" value="F:metal ion binding"/>
    <property type="evidence" value="ECO:0007669"/>
    <property type="project" value="UniProtKB-KW"/>
</dbReference>
<evidence type="ECO:0000256" key="2">
    <source>
        <dbReference type="ARBA" id="ARBA00022714"/>
    </source>
</evidence>
<dbReference type="InterPro" id="IPR002023">
    <property type="entry name" value="NuoE-like"/>
</dbReference>
<evidence type="ECO:0000256" key="3">
    <source>
        <dbReference type="ARBA" id="ARBA00022723"/>
    </source>
</evidence>
<keyword evidence="2 7" id="KW-0001">2Fe-2S</keyword>
<accession>A0A1M5RQZ1</accession>
<dbReference type="GO" id="GO:0016491">
    <property type="term" value="F:oxidoreductase activity"/>
    <property type="evidence" value="ECO:0007669"/>
    <property type="project" value="InterPro"/>
</dbReference>
<keyword evidence="9" id="KW-1185">Reference proteome</keyword>
<protein>
    <submittedName>
        <fullName evidence="8">NAD(P)-dependent iron-only hydrogenase diaphorase component iron-sulfur protein</fullName>
    </submittedName>
</protein>
<dbReference type="OrthoDB" id="9807941at2"/>
<dbReference type="Gene3D" id="3.40.30.10">
    <property type="entry name" value="Glutaredoxin"/>
    <property type="match status" value="1"/>
</dbReference>
<dbReference type="PIRSF" id="PIRSF000216">
    <property type="entry name" value="NADH_DH_24kDa"/>
    <property type="match status" value="1"/>
</dbReference>
<dbReference type="PANTHER" id="PTHR43342">
    <property type="entry name" value="NADH-QUINONE OXIDOREDUCTASE, E SUBUNIT"/>
    <property type="match status" value="1"/>
</dbReference>
<dbReference type="PANTHER" id="PTHR43342:SF2">
    <property type="entry name" value="POTENTIAL NAD-REDUCING HYDROGENASE SUBUNIT"/>
    <property type="match status" value="1"/>
</dbReference>
<proteinExistence type="inferred from homology"/>
<dbReference type="CDD" id="cd03064">
    <property type="entry name" value="TRX_Fd_NuoE"/>
    <property type="match status" value="1"/>
</dbReference>
<dbReference type="SUPFAM" id="SSF52833">
    <property type="entry name" value="Thioredoxin-like"/>
    <property type="match status" value="1"/>
</dbReference>
<dbReference type="STRING" id="1121420.SAMN02746098_00630"/>
<dbReference type="GO" id="GO:0051537">
    <property type="term" value="F:2 iron, 2 sulfur cluster binding"/>
    <property type="evidence" value="ECO:0007669"/>
    <property type="project" value="UniProtKB-KW"/>
</dbReference>
<keyword evidence="4 7" id="KW-0408">Iron</keyword>
<dbReference type="InterPro" id="IPR036249">
    <property type="entry name" value="Thioredoxin-like_sf"/>
</dbReference>
<dbReference type="RefSeq" id="WP_073027789.1">
    <property type="nucleotide sequence ID" value="NZ_FQXJ01000003.1"/>
</dbReference>
<comment type="cofactor">
    <cofactor evidence="7">
        <name>[2Fe-2S] cluster</name>
        <dbReference type="ChEBI" id="CHEBI:190135"/>
    </cofactor>
    <text evidence="7">Binds 1 [2Fe-2S] cluster.</text>
</comment>
<evidence type="ECO:0000256" key="1">
    <source>
        <dbReference type="ARBA" id="ARBA00010643"/>
    </source>
</evidence>
<sequence length="184" mass="20582">MSNNNSLIKDPYQLLDDYIDSLPYKKENLILILHHAQGLFGYLPDKVQWHIAQKLDIPSAKVYGVVSFYSFFTMKPRGQHVANVCMGTACFVRGSEKLQQEIESQLGIKTGQTTEDHLFSLDSVRCIGACGLAPVITVDGKVHGRLENTEDIKELFAKYRSEATPDAQSEISNIEPIQDVKHAT</sequence>
<dbReference type="Pfam" id="PF01257">
    <property type="entry name" value="2Fe-2S_thioredx"/>
    <property type="match status" value="1"/>
</dbReference>
<reference evidence="9" key="1">
    <citation type="submission" date="2016-11" db="EMBL/GenBank/DDBJ databases">
        <authorList>
            <person name="Varghese N."/>
            <person name="Submissions S."/>
        </authorList>
    </citation>
    <scope>NUCLEOTIDE SEQUENCE [LARGE SCALE GENOMIC DNA]</scope>
    <source>
        <strain evidence="9">DSM 15449</strain>
    </source>
</reference>
<feature type="binding site" evidence="7">
    <location>
        <position position="126"/>
    </location>
    <ligand>
        <name>[2Fe-2S] cluster</name>
        <dbReference type="ChEBI" id="CHEBI:190135"/>
    </ligand>
</feature>
<dbReference type="Proteomes" id="UP000183954">
    <property type="component" value="Unassembled WGS sequence"/>
</dbReference>
<dbReference type="Gene3D" id="1.10.10.1590">
    <property type="entry name" value="NADH-quinone oxidoreductase subunit E"/>
    <property type="match status" value="1"/>
</dbReference>
<gene>
    <name evidence="8" type="ORF">SAMN02746098_00630</name>
</gene>
<comment type="cofactor">
    <cofactor evidence="6">
        <name>[2Fe-2S] cluster</name>
        <dbReference type="ChEBI" id="CHEBI:190135"/>
    </cofactor>
</comment>
<feature type="binding site" evidence="7">
    <location>
        <position position="90"/>
    </location>
    <ligand>
        <name>[2Fe-2S] cluster</name>
        <dbReference type="ChEBI" id="CHEBI:190135"/>
    </ligand>
</feature>
<dbReference type="AlphaFoldDB" id="A0A1M5RQZ1"/>
<feature type="binding site" evidence="7">
    <location>
        <position position="130"/>
    </location>
    <ligand>
        <name>[2Fe-2S] cluster</name>
        <dbReference type="ChEBI" id="CHEBI:190135"/>
    </ligand>
</feature>